<sequence length="51" mass="5775">MSKCKTNIWKECWKITSRSKSTQLSRKSFDSSTSAGQFLTVLSCMALIKAR</sequence>
<keyword evidence="2" id="KW-1185">Reference proteome</keyword>
<reference evidence="1 2" key="1">
    <citation type="submission" date="2015-09" db="EMBL/GenBank/DDBJ databases">
        <title>Draft genome of the parasitic nematode Teladorsagia circumcincta isolate WARC Sus (inbred).</title>
        <authorList>
            <person name="Mitreva M."/>
        </authorList>
    </citation>
    <scope>NUCLEOTIDE SEQUENCE [LARGE SCALE GENOMIC DNA]</scope>
    <source>
        <strain evidence="1 2">S</strain>
    </source>
</reference>
<accession>A0A2G9UAT7</accession>
<gene>
    <name evidence="1" type="ORF">TELCIR_10931</name>
</gene>
<protein>
    <submittedName>
        <fullName evidence="1">Uncharacterized protein</fullName>
    </submittedName>
</protein>
<name>A0A2G9UAT7_TELCI</name>
<proteinExistence type="predicted"/>
<evidence type="ECO:0000313" key="1">
    <source>
        <dbReference type="EMBL" id="PIO67325.1"/>
    </source>
</evidence>
<dbReference type="EMBL" id="KZ347665">
    <property type="protein sequence ID" value="PIO67325.1"/>
    <property type="molecule type" value="Genomic_DNA"/>
</dbReference>
<organism evidence="1 2">
    <name type="scientific">Teladorsagia circumcincta</name>
    <name type="common">Brown stomach worm</name>
    <name type="synonym">Ostertagia circumcincta</name>
    <dbReference type="NCBI Taxonomy" id="45464"/>
    <lineage>
        <taxon>Eukaryota</taxon>
        <taxon>Metazoa</taxon>
        <taxon>Ecdysozoa</taxon>
        <taxon>Nematoda</taxon>
        <taxon>Chromadorea</taxon>
        <taxon>Rhabditida</taxon>
        <taxon>Rhabditina</taxon>
        <taxon>Rhabditomorpha</taxon>
        <taxon>Strongyloidea</taxon>
        <taxon>Trichostrongylidae</taxon>
        <taxon>Teladorsagia</taxon>
    </lineage>
</organism>
<dbReference type="AlphaFoldDB" id="A0A2G9UAT7"/>
<evidence type="ECO:0000313" key="2">
    <source>
        <dbReference type="Proteomes" id="UP000230423"/>
    </source>
</evidence>
<dbReference type="Proteomes" id="UP000230423">
    <property type="component" value="Unassembled WGS sequence"/>
</dbReference>